<dbReference type="InterPro" id="IPR013249">
    <property type="entry name" value="RNA_pol_sigma70_r4_t2"/>
</dbReference>
<dbReference type="SUPFAM" id="SSF88659">
    <property type="entry name" value="Sigma3 and sigma4 domains of RNA polymerase sigma factors"/>
    <property type="match status" value="1"/>
</dbReference>
<comment type="caution">
    <text evidence="8">The sequence shown here is derived from an EMBL/GenBank/DDBJ whole genome shotgun (WGS) entry which is preliminary data.</text>
</comment>
<dbReference type="Gene3D" id="1.10.10.10">
    <property type="entry name" value="Winged helix-like DNA-binding domain superfamily/Winged helix DNA-binding domain"/>
    <property type="match status" value="1"/>
</dbReference>
<keyword evidence="3" id="KW-0731">Sigma factor</keyword>
<evidence type="ECO:0000313" key="9">
    <source>
        <dbReference type="Proteomes" id="UP001429745"/>
    </source>
</evidence>
<dbReference type="InterPro" id="IPR013324">
    <property type="entry name" value="RNA_pol_sigma_r3/r4-like"/>
</dbReference>
<evidence type="ECO:0000256" key="1">
    <source>
        <dbReference type="ARBA" id="ARBA00010641"/>
    </source>
</evidence>
<evidence type="ECO:0000259" key="5">
    <source>
        <dbReference type="Pfam" id="PF04542"/>
    </source>
</evidence>
<evidence type="ECO:0000259" key="6">
    <source>
        <dbReference type="Pfam" id="PF08281"/>
    </source>
</evidence>
<keyword evidence="4" id="KW-0804">Transcription</keyword>
<evidence type="ECO:0000256" key="3">
    <source>
        <dbReference type="ARBA" id="ARBA00023082"/>
    </source>
</evidence>
<evidence type="ECO:0000256" key="2">
    <source>
        <dbReference type="ARBA" id="ARBA00023015"/>
    </source>
</evidence>
<organism evidence="8 9">
    <name type="scientific">Microbacterium salsuginis</name>
    <dbReference type="NCBI Taxonomy" id="2722803"/>
    <lineage>
        <taxon>Bacteria</taxon>
        <taxon>Bacillati</taxon>
        <taxon>Actinomycetota</taxon>
        <taxon>Actinomycetes</taxon>
        <taxon>Micrococcales</taxon>
        <taxon>Microbacteriaceae</taxon>
        <taxon>Microbacterium</taxon>
    </lineage>
</organism>
<name>A0ABX1KDT7_9MICO</name>
<sequence length="415" mass="45730">MNHPSDGRRIEDLLREEAPQVLGALVRRFGRFDAAEDATQEALLAAYRTWPTDGIPTEPRSWLIRVGYRKLVDLLRSEDADRRREHDWIAGDPRVVNPAEPGPAVVHGDDSLELLVLCCHPTLSAPSQIALTLRAVGGLTTAEIAHAYGVTERTMATRISRAKQSLKKAGARFELGATGDLSERITAVERVLYLIFNEGYTATAGPDLTRVDLTSEAIRLTRLLVSSRPDDPEAHGLLALMLLTEARRDVRQLDDGLVPLEDQDRAGWDRRLIEEGTRLIEAAWAREAVGTYQLQAAIGAVHANAATAADTDWSQIAALYLWLERLEPTNPIRLSRVVAVARAFGALRGLALLDELDRTHSLTADPLTALRAQIVRAHLLDELGDHDAARSGFADAEQLATNDVEKRYLAERARP</sequence>
<dbReference type="InterPro" id="IPR013325">
    <property type="entry name" value="RNA_pol_sigma_r2"/>
</dbReference>
<dbReference type="InterPro" id="IPR046531">
    <property type="entry name" value="DUF6596"/>
</dbReference>
<accession>A0ABX1KDT7</accession>
<evidence type="ECO:0000313" key="8">
    <source>
        <dbReference type="EMBL" id="NLP85201.1"/>
    </source>
</evidence>
<dbReference type="SUPFAM" id="SSF88946">
    <property type="entry name" value="Sigma2 domain of RNA polymerase sigma factors"/>
    <property type="match status" value="1"/>
</dbReference>
<keyword evidence="9" id="KW-1185">Reference proteome</keyword>
<comment type="similarity">
    <text evidence="1">Belongs to the sigma-70 factor family. ECF subfamily.</text>
</comment>
<feature type="domain" description="RNA polymerase sigma factor 70 region 4 type 2" evidence="6">
    <location>
        <begin position="115"/>
        <end position="166"/>
    </location>
</feature>
<evidence type="ECO:0000256" key="4">
    <source>
        <dbReference type="ARBA" id="ARBA00023163"/>
    </source>
</evidence>
<dbReference type="Gene3D" id="1.10.1740.10">
    <property type="match status" value="1"/>
</dbReference>
<dbReference type="PANTHER" id="PTHR47756">
    <property type="entry name" value="BLL6612 PROTEIN-RELATED"/>
    <property type="match status" value="1"/>
</dbReference>
<dbReference type="Pfam" id="PF08281">
    <property type="entry name" value="Sigma70_r4_2"/>
    <property type="match status" value="1"/>
</dbReference>
<dbReference type="InterPro" id="IPR036388">
    <property type="entry name" value="WH-like_DNA-bd_sf"/>
</dbReference>
<reference evidence="8 9" key="1">
    <citation type="submission" date="2020-04" db="EMBL/GenBank/DDBJ databases">
        <title>CFH 90308 Microbacterium sp.</title>
        <authorList>
            <person name="Nie G."/>
            <person name="Ming H."/>
            <person name="Xia T."/>
        </authorList>
    </citation>
    <scope>NUCLEOTIDE SEQUENCE [LARGE SCALE GENOMIC DNA]</scope>
    <source>
        <strain evidence="8 9">CFH 90308</strain>
    </source>
</reference>
<dbReference type="Proteomes" id="UP001429745">
    <property type="component" value="Unassembled WGS sequence"/>
</dbReference>
<protein>
    <submittedName>
        <fullName evidence="8">RNA polymerase sigma factor</fullName>
    </submittedName>
</protein>
<dbReference type="Pfam" id="PF20239">
    <property type="entry name" value="DUF6596"/>
    <property type="match status" value="1"/>
</dbReference>
<proteinExistence type="inferred from homology"/>
<dbReference type="Pfam" id="PF04542">
    <property type="entry name" value="Sigma70_r2"/>
    <property type="match status" value="1"/>
</dbReference>
<dbReference type="RefSeq" id="WP_168913630.1">
    <property type="nucleotide sequence ID" value="NZ_JABACI010000004.1"/>
</dbReference>
<evidence type="ECO:0000259" key="7">
    <source>
        <dbReference type="Pfam" id="PF20239"/>
    </source>
</evidence>
<gene>
    <name evidence="8" type="ORF">HF576_15240</name>
</gene>
<feature type="domain" description="RNA polymerase sigma-70 region 2" evidence="5">
    <location>
        <begin position="14"/>
        <end position="79"/>
    </location>
</feature>
<dbReference type="PANTHER" id="PTHR47756:SF2">
    <property type="entry name" value="BLL6612 PROTEIN"/>
    <property type="match status" value="1"/>
</dbReference>
<keyword evidence="2" id="KW-0805">Transcription regulation</keyword>
<feature type="domain" description="DUF6596" evidence="7">
    <location>
        <begin position="184"/>
        <end position="283"/>
    </location>
</feature>
<dbReference type="EMBL" id="JABACI010000004">
    <property type="protein sequence ID" value="NLP85201.1"/>
    <property type="molecule type" value="Genomic_DNA"/>
</dbReference>
<dbReference type="InterPro" id="IPR007627">
    <property type="entry name" value="RNA_pol_sigma70_r2"/>
</dbReference>